<dbReference type="EMBL" id="LKCN02000003">
    <property type="protein sequence ID" value="RCI15012.1"/>
    <property type="molecule type" value="Genomic_DNA"/>
</dbReference>
<comment type="caution">
    <text evidence="2">The sequence shown here is derived from an EMBL/GenBank/DDBJ whole genome shotgun (WGS) entry which is preliminary data.</text>
</comment>
<feature type="compositionally biased region" description="Polar residues" evidence="1">
    <location>
        <begin position="197"/>
        <end position="207"/>
    </location>
</feature>
<evidence type="ECO:0000313" key="3">
    <source>
        <dbReference type="Proteomes" id="UP000253664"/>
    </source>
</evidence>
<dbReference type="Proteomes" id="UP000253664">
    <property type="component" value="Unassembled WGS sequence"/>
</dbReference>
<feature type="region of interest" description="Disordered" evidence="1">
    <location>
        <begin position="193"/>
        <end position="245"/>
    </location>
</feature>
<organism evidence="2 3">
    <name type="scientific">Ophiocordyceps polyrhachis-furcata BCC 54312</name>
    <dbReference type="NCBI Taxonomy" id="1330021"/>
    <lineage>
        <taxon>Eukaryota</taxon>
        <taxon>Fungi</taxon>
        <taxon>Dikarya</taxon>
        <taxon>Ascomycota</taxon>
        <taxon>Pezizomycotina</taxon>
        <taxon>Sordariomycetes</taxon>
        <taxon>Hypocreomycetidae</taxon>
        <taxon>Hypocreales</taxon>
        <taxon>Ophiocordycipitaceae</taxon>
        <taxon>Ophiocordyceps</taxon>
    </lineage>
</organism>
<feature type="compositionally biased region" description="Polar residues" evidence="1">
    <location>
        <begin position="227"/>
        <end position="236"/>
    </location>
</feature>
<feature type="non-terminal residue" evidence="2">
    <location>
        <position position="1"/>
    </location>
</feature>
<evidence type="ECO:0000256" key="1">
    <source>
        <dbReference type="SAM" id="MobiDB-lite"/>
    </source>
</evidence>
<reference evidence="2 3" key="1">
    <citation type="journal article" date="2015" name="BMC Genomics">
        <title>Insights from the genome of Ophiocordyceps polyrhachis-furcata to pathogenicity and host specificity in insect fungi.</title>
        <authorList>
            <person name="Wichadakul D."/>
            <person name="Kobmoo N."/>
            <person name="Ingsriswang S."/>
            <person name="Tangphatsornruang S."/>
            <person name="Chantasingh D."/>
            <person name="Luangsa-ard J.J."/>
            <person name="Eurwilaichitr L."/>
        </authorList>
    </citation>
    <scope>NUCLEOTIDE SEQUENCE [LARGE SCALE GENOMIC DNA]</scope>
    <source>
        <strain evidence="2 3">BCC 54312</strain>
    </source>
</reference>
<feature type="non-terminal residue" evidence="2">
    <location>
        <position position="245"/>
    </location>
</feature>
<gene>
    <name evidence="2" type="ORF">L249_6598</name>
</gene>
<keyword evidence="3" id="KW-1185">Reference proteome</keyword>
<proteinExistence type="predicted"/>
<evidence type="ECO:0000313" key="2">
    <source>
        <dbReference type="EMBL" id="RCI15012.1"/>
    </source>
</evidence>
<accession>A0A367LL79</accession>
<name>A0A367LL79_9HYPO</name>
<sequence>SVSLSSPPLLFPAPSRTAYPGLTPAFINHFGDEPTYYTVTRTVINQTTSVAPPIQHHESDDLFFFLSIRRNLGKTQAKEKGRLEDVFQLLLINIISPGLARPVDGNKIPNKGRVGRAPDVETHRVHASASDLHRDTAVRVGGGVQQRLPVIVIVVILLTAPRNAVIFPADAIAVPHLISTIVHQLVQDREHLGSETMKATESPSAASGSDVVEDGDARSAKRAASRLDSSCASDRSCSPALAHHM</sequence>
<protein>
    <submittedName>
        <fullName evidence="2">Uncharacterized protein</fullName>
    </submittedName>
</protein>
<dbReference type="AlphaFoldDB" id="A0A367LL79"/>